<evidence type="ECO:0000313" key="1">
    <source>
        <dbReference type="EMBL" id="OQP51538.1"/>
    </source>
</evidence>
<sequence length="83" mass="9692">MNALIGVVHDAIFGRAMRKTLVVTQLMDNDGAWCEDHLMVTGFYGAFTQHNNMMNRNVYRWLQDNNIGQIYYPHNNFLITLTR</sequence>
<comment type="caution">
    <text evidence="1">The sequence shown here is derived from an EMBL/GenBank/DDBJ whole genome shotgun (WGS) entry which is preliminary data.</text>
</comment>
<protein>
    <submittedName>
        <fullName evidence="1">Uncharacterized protein</fullName>
    </submittedName>
</protein>
<reference evidence="1 2" key="1">
    <citation type="submission" date="2016-04" db="EMBL/GenBank/DDBJ databases">
        <authorList>
            <person name="Chen L."/>
            <person name="Zhuang W."/>
            <person name="Wang G."/>
        </authorList>
    </citation>
    <scope>NUCLEOTIDE SEQUENCE [LARGE SCALE GENOMIC DNA]</scope>
    <source>
        <strain evidence="2">GR20</strain>
    </source>
</reference>
<dbReference type="EMBL" id="LWBO01000005">
    <property type="protein sequence ID" value="OQP51538.1"/>
    <property type="molecule type" value="Genomic_DNA"/>
</dbReference>
<accession>A0ABX3NZR6</accession>
<proteinExistence type="predicted"/>
<dbReference type="Proteomes" id="UP000192277">
    <property type="component" value="Unassembled WGS sequence"/>
</dbReference>
<name>A0ABX3NZR6_9BACT</name>
<keyword evidence="2" id="KW-1185">Reference proteome</keyword>
<evidence type="ECO:0000313" key="2">
    <source>
        <dbReference type="Proteomes" id="UP000192277"/>
    </source>
</evidence>
<organism evidence="1 2">
    <name type="scientific">Niastella koreensis</name>
    <dbReference type="NCBI Taxonomy" id="354356"/>
    <lineage>
        <taxon>Bacteria</taxon>
        <taxon>Pseudomonadati</taxon>
        <taxon>Bacteroidota</taxon>
        <taxon>Chitinophagia</taxon>
        <taxon>Chitinophagales</taxon>
        <taxon>Chitinophagaceae</taxon>
        <taxon>Niastella</taxon>
    </lineage>
</organism>
<gene>
    <name evidence="1" type="ORF">A4D02_25830</name>
</gene>